<dbReference type="InterPro" id="IPR001229">
    <property type="entry name" value="Jacalin-like_lectin_dom"/>
</dbReference>
<dbReference type="SUPFAM" id="SSF55486">
    <property type="entry name" value="Metalloproteases ('zincins'), catalytic domain"/>
    <property type="match status" value="1"/>
</dbReference>
<dbReference type="SUPFAM" id="SSF51101">
    <property type="entry name" value="Mannose-binding lectins"/>
    <property type="match status" value="1"/>
</dbReference>
<keyword evidence="3" id="KW-1185">Reference proteome</keyword>
<dbReference type="InterPro" id="IPR036404">
    <property type="entry name" value="Jacalin-like_lectin_dom_sf"/>
</dbReference>
<dbReference type="GO" id="GO:0005737">
    <property type="term" value="C:cytoplasm"/>
    <property type="evidence" value="ECO:0007669"/>
    <property type="project" value="TreeGrafter"/>
</dbReference>
<dbReference type="InterPro" id="IPR021917">
    <property type="entry name" value="Unchr_Zn-peptidase-like"/>
</dbReference>
<proteinExistence type="predicted"/>
<feature type="domain" description="Jacalin-type lectin" evidence="1">
    <location>
        <begin position="544"/>
        <end position="729"/>
    </location>
</feature>
<gene>
    <name evidence="2" type="ORF">PACTADRAFT_15486</name>
</gene>
<dbReference type="AlphaFoldDB" id="A0A1E4TYZ8"/>
<dbReference type="InterPro" id="IPR053002">
    <property type="entry name" value="Metalloproteinase_M10B"/>
</dbReference>
<evidence type="ECO:0000259" key="1">
    <source>
        <dbReference type="PROSITE" id="PS51752"/>
    </source>
</evidence>
<organism evidence="2 3">
    <name type="scientific">Pachysolen tannophilus NRRL Y-2460</name>
    <dbReference type="NCBI Taxonomy" id="669874"/>
    <lineage>
        <taxon>Eukaryota</taxon>
        <taxon>Fungi</taxon>
        <taxon>Dikarya</taxon>
        <taxon>Ascomycota</taxon>
        <taxon>Saccharomycotina</taxon>
        <taxon>Pichiomycetes</taxon>
        <taxon>Pachysolenaceae</taxon>
        <taxon>Pachysolen</taxon>
    </lineage>
</organism>
<sequence length="729" mass="81018">MTITLYNRPLADIHVPVYILFGKCEKTKSGLVRVYHQNQQSFPPQYYEVNDGYFKALIHVNPGENSLGVEVCKGKFIDGVPSVEKSSYSGESVLLDINYVPLLNNPPVHLCILVAKDSPLQFDSPSFKIKEEGNSLDLAIKKLRMGGRLMQAFTQQQMFTNGFGQRCFRFEEESMKSTISKIEEQAKVVRSDIKIHILKSELTLKELRDPNLAQQNPNGSNTGGLFGIAMNALKKYGGPFSGAATSGRAAQAAVLFLDTHWDPNSNLILTHAALGGGDDDIKLAIFGSHGVWSWPANFEELTKCFTDTTEPSRKEVANDCNECSSSWECLNVTLGAFMHEIGHLLGCPHQINGVMMRDYVTFNRTFLTKERKCIRTGKGEWSPILPKDECTWHRLDIIRFLYHDSFALPPDFLDLSFKPKMIQDLAQRKRLALKPSVYPTSTNAVMLESLSGVFLIELHVEDWSRAHIEYLPRCLRGPGPVTEAILSYEEFQNLLPENYRNKKLKVSVLANGGGQLDIDDLSNFIKQQGSSIPITLDNGSIIRGFKSCVFGATDRSNETPLAIIAGYKVTKVRIHHGAALDGLEFFLTQVEENHEFSEKIGEADAPPPIPPRDYKTKISNILKLQNTKSNTSSNTPNSKPSKIVKLGNAKHHYTDFELHDNEYIASFNIRSGGWVDAIQIVLNTGRTSDMLGNTSGGSMGQLHPPSGSSIIGLYGRLGQWLDAIGIIYG</sequence>
<dbReference type="Pfam" id="PF01419">
    <property type="entry name" value="Jacalin"/>
    <property type="match status" value="1"/>
</dbReference>
<evidence type="ECO:0000313" key="3">
    <source>
        <dbReference type="Proteomes" id="UP000094236"/>
    </source>
</evidence>
<dbReference type="PROSITE" id="PS51752">
    <property type="entry name" value="JACALIN_LECTIN"/>
    <property type="match status" value="1"/>
</dbReference>
<dbReference type="PANTHER" id="PTHR21054">
    <property type="entry name" value="ZINC METALLOPROTEINASE-RELATED"/>
    <property type="match status" value="1"/>
</dbReference>
<dbReference type="Proteomes" id="UP000094236">
    <property type="component" value="Unassembled WGS sequence"/>
</dbReference>
<dbReference type="PANTHER" id="PTHR21054:SF2">
    <property type="entry name" value="MIP04191P"/>
    <property type="match status" value="1"/>
</dbReference>
<evidence type="ECO:0000313" key="2">
    <source>
        <dbReference type="EMBL" id="ODV96982.1"/>
    </source>
</evidence>
<dbReference type="Gene3D" id="2.100.10.30">
    <property type="entry name" value="Jacalin-like lectin domain"/>
    <property type="match status" value="1"/>
</dbReference>
<dbReference type="EMBL" id="KV454012">
    <property type="protein sequence ID" value="ODV96982.1"/>
    <property type="molecule type" value="Genomic_DNA"/>
</dbReference>
<name>A0A1E4TYZ8_PACTA</name>
<dbReference type="OrthoDB" id="74460at2759"/>
<accession>A0A1E4TYZ8</accession>
<dbReference type="Pfam" id="PF12044">
    <property type="entry name" value="Metallopep"/>
    <property type="match status" value="1"/>
</dbReference>
<protein>
    <recommendedName>
        <fullName evidence="1">Jacalin-type lectin domain-containing protein</fullName>
    </recommendedName>
</protein>
<reference evidence="3" key="1">
    <citation type="submission" date="2016-05" db="EMBL/GenBank/DDBJ databases">
        <title>Comparative genomics of biotechnologically important yeasts.</title>
        <authorList>
            <consortium name="DOE Joint Genome Institute"/>
            <person name="Riley R."/>
            <person name="Haridas S."/>
            <person name="Wolfe K.H."/>
            <person name="Lopes M.R."/>
            <person name="Hittinger C.T."/>
            <person name="Goker M."/>
            <person name="Salamov A."/>
            <person name="Wisecaver J."/>
            <person name="Long T.M."/>
            <person name="Aerts A.L."/>
            <person name="Barry K."/>
            <person name="Choi C."/>
            <person name="Clum A."/>
            <person name="Coughlan A.Y."/>
            <person name="Deshpande S."/>
            <person name="Douglass A.P."/>
            <person name="Hanson S.J."/>
            <person name="Klenk H.-P."/>
            <person name="Labutti K."/>
            <person name="Lapidus A."/>
            <person name="Lindquist E."/>
            <person name="Lipzen A."/>
            <person name="Meier-Kolthoff J.P."/>
            <person name="Ohm R.A."/>
            <person name="Otillar R.P."/>
            <person name="Pangilinan J."/>
            <person name="Peng Y."/>
            <person name="Rokas A."/>
            <person name="Rosa C.A."/>
            <person name="Scheuner C."/>
            <person name="Sibirny A.A."/>
            <person name="Slot J.C."/>
            <person name="Stielow J.B."/>
            <person name="Sun H."/>
            <person name="Kurtzman C.P."/>
            <person name="Blackwell M."/>
            <person name="Grigoriev I.V."/>
            <person name="Jeffries T.W."/>
        </authorList>
    </citation>
    <scope>NUCLEOTIDE SEQUENCE [LARGE SCALE GENOMIC DNA]</scope>
    <source>
        <strain evidence="3">NRRL Y-2460</strain>
    </source>
</reference>